<dbReference type="AlphaFoldDB" id="A0A0A2BCV4"/>
<dbReference type="EMBL" id="JNAR01000002">
    <property type="protein sequence ID" value="KGG10540.1"/>
    <property type="molecule type" value="Genomic_DNA"/>
</dbReference>
<comment type="caution">
    <text evidence="1">The sequence shown here is derived from an EMBL/GenBank/DDBJ whole genome shotgun (WGS) entry which is preliminary data.</text>
</comment>
<sequence length="330" mass="39585">MKKEKFKTPILLIAWKRPDKTLKILNAIKKVKPQYFYIACDGANNNDDFLKFQVNLTRKKILENITWDCELKTLFSEINQGCKIGVSNAISWFFNNVEKGIIIEDDCLPHQDFFYFCDELLDKYEDDKRIWSISGNNIHREKPIEPDSYFFSKYSHCWGWATWKRCWSKYDRDILDWPAYKSKGVLNRIFDSEREKVFWMKTLDNIYYHSKPNTWDYQWSYTCFINSGLSIIPKENLIYNIGFDDEATHTRYGNPNEALKSYKRFTSKVFPLKHPLNIHRSIEIDKYTDAICYSGPELFTKLWIKINFKKIIIKIKIILKIIFNKFNNFF</sequence>
<reference evidence="2" key="1">
    <citation type="journal article" date="2014" name="Sci. Data">
        <title>Genomes of diverse isolates of the marine cyanobacterium Prochlorococcus.</title>
        <authorList>
            <person name="Biller S."/>
            <person name="Berube P."/>
            <person name="Thompson J."/>
            <person name="Kelly L."/>
            <person name="Roggensack S."/>
            <person name="Awad L."/>
            <person name="Roache-Johnson K."/>
            <person name="Ding H."/>
            <person name="Giovannoni S.J."/>
            <person name="Moore L.R."/>
            <person name="Chisholm S.W."/>
        </authorList>
    </citation>
    <scope>NUCLEOTIDE SEQUENCE [LARGE SCALE GENOMIC DNA]</scope>
</reference>
<protein>
    <recommendedName>
        <fullName evidence="3">Nucleotide-diphospho-sugar transferase</fullName>
    </recommendedName>
</protein>
<dbReference type="RefSeq" id="WP_050496436.1">
    <property type="nucleotide sequence ID" value="NZ_JNAR01000002.1"/>
</dbReference>
<gene>
    <name evidence="1" type="ORF">EV01_0168</name>
</gene>
<evidence type="ECO:0008006" key="3">
    <source>
        <dbReference type="Google" id="ProtNLM"/>
    </source>
</evidence>
<proteinExistence type="predicted"/>
<dbReference type="SUPFAM" id="SSF53448">
    <property type="entry name" value="Nucleotide-diphospho-sugar transferases"/>
    <property type="match status" value="1"/>
</dbReference>
<evidence type="ECO:0000313" key="1">
    <source>
        <dbReference type="EMBL" id="KGG10540.1"/>
    </source>
</evidence>
<evidence type="ECO:0000313" key="2">
    <source>
        <dbReference type="Proteomes" id="UP000030481"/>
    </source>
</evidence>
<dbReference type="InterPro" id="IPR029044">
    <property type="entry name" value="Nucleotide-diphossugar_trans"/>
</dbReference>
<dbReference type="Proteomes" id="UP000030481">
    <property type="component" value="Unassembled WGS sequence"/>
</dbReference>
<dbReference type="Gene3D" id="3.90.550.10">
    <property type="entry name" value="Spore Coat Polysaccharide Biosynthesis Protein SpsA, Chain A"/>
    <property type="match status" value="1"/>
</dbReference>
<organism evidence="1 2">
    <name type="scientific">Prochlorococcus marinus str. MIT 9401</name>
    <dbReference type="NCBI Taxonomy" id="167551"/>
    <lineage>
        <taxon>Bacteria</taxon>
        <taxon>Bacillati</taxon>
        <taxon>Cyanobacteriota</taxon>
        <taxon>Cyanophyceae</taxon>
        <taxon>Synechococcales</taxon>
        <taxon>Prochlorococcaceae</taxon>
        <taxon>Prochlorococcus</taxon>
    </lineage>
</organism>
<name>A0A0A2BCV4_PROMR</name>
<accession>A0A0A2BCV4</accession>